<proteinExistence type="predicted"/>
<dbReference type="RefSeq" id="WP_190888315.1">
    <property type="nucleotide sequence ID" value="NZ_JACWZY010000015.1"/>
</dbReference>
<dbReference type="EMBL" id="JACWZY010000015">
    <property type="protein sequence ID" value="MBD2702457.1"/>
    <property type="molecule type" value="Genomic_DNA"/>
</dbReference>
<dbReference type="InterPro" id="IPR050266">
    <property type="entry name" value="AB_hydrolase_sf"/>
</dbReference>
<dbReference type="AlphaFoldDB" id="A0A926XXD7"/>
<dbReference type="InterPro" id="IPR000073">
    <property type="entry name" value="AB_hydrolase_1"/>
</dbReference>
<keyword evidence="4" id="KW-1185">Reference proteome</keyword>
<protein>
    <submittedName>
        <fullName evidence="3">Alpha/beta hydrolase</fullName>
    </submittedName>
</protein>
<dbReference type="GO" id="GO:0016020">
    <property type="term" value="C:membrane"/>
    <property type="evidence" value="ECO:0007669"/>
    <property type="project" value="TreeGrafter"/>
</dbReference>
<feature type="domain" description="AB hydrolase-1" evidence="2">
    <location>
        <begin position="21"/>
        <end position="132"/>
    </location>
</feature>
<dbReference type="GO" id="GO:0016787">
    <property type="term" value="F:hydrolase activity"/>
    <property type="evidence" value="ECO:0007669"/>
    <property type="project" value="UniProtKB-KW"/>
</dbReference>
<dbReference type="SUPFAM" id="SSF53474">
    <property type="entry name" value="alpha/beta-Hydrolases"/>
    <property type="match status" value="1"/>
</dbReference>
<evidence type="ECO:0000313" key="4">
    <source>
        <dbReference type="Proteomes" id="UP000598820"/>
    </source>
</evidence>
<dbReference type="PRINTS" id="PR00111">
    <property type="entry name" value="ABHYDROLASE"/>
</dbReference>
<evidence type="ECO:0000313" key="3">
    <source>
        <dbReference type="EMBL" id="MBD2702457.1"/>
    </source>
</evidence>
<name>A0A926XXD7_9BACT</name>
<sequence length="260" mass="28253">MHYSVNNIQLNVIELGNGPLTLVFLHYFGGSALEWTNVMNQLANQYRCVAVDLRGHGDSAAPPGDYSVNTMADDIMALLILLGIDTFVLIGHSMGGKVALAVASRQPTRLQNLLLLSPSPPVPEPIADADRQNLLETHGQRSAAEKTFTQITSVPLPERAKQQIITDNLRSDQIAWRSWLTVGSKEDISSQVIAISVPVAILAGTADTAIPTHVHTTLTKPYLRTATLDFVAGVGHLLPWEAPDNVTAFIRKQLTVHTKE</sequence>
<dbReference type="PANTHER" id="PTHR43798:SF31">
    <property type="entry name" value="AB HYDROLASE SUPERFAMILY PROTEIN YCLE"/>
    <property type="match status" value="1"/>
</dbReference>
<dbReference type="Gene3D" id="3.40.50.1820">
    <property type="entry name" value="alpha/beta hydrolase"/>
    <property type="match status" value="1"/>
</dbReference>
<gene>
    <name evidence="3" type="ORF">IC229_17545</name>
</gene>
<dbReference type="Pfam" id="PF00561">
    <property type="entry name" value="Abhydrolase_1"/>
    <property type="match status" value="1"/>
</dbReference>
<reference evidence="3" key="1">
    <citation type="submission" date="2020-09" db="EMBL/GenBank/DDBJ databases">
        <authorList>
            <person name="Kim M.K."/>
        </authorList>
    </citation>
    <scope>NUCLEOTIDE SEQUENCE</scope>
    <source>
        <strain evidence="3">BT702</strain>
    </source>
</reference>
<organism evidence="3 4">
    <name type="scientific">Spirosoma profusum</name>
    <dbReference type="NCBI Taxonomy" id="2771354"/>
    <lineage>
        <taxon>Bacteria</taxon>
        <taxon>Pseudomonadati</taxon>
        <taxon>Bacteroidota</taxon>
        <taxon>Cytophagia</taxon>
        <taxon>Cytophagales</taxon>
        <taxon>Cytophagaceae</taxon>
        <taxon>Spirosoma</taxon>
    </lineage>
</organism>
<evidence type="ECO:0000256" key="1">
    <source>
        <dbReference type="ARBA" id="ARBA00022801"/>
    </source>
</evidence>
<dbReference type="Proteomes" id="UP000598820">
    <property type="component" value="Unassembled WGS sequence"/>
</dbReference>
<dbReference type="PANTHER" id="PTHR43798">
    <property type="entry name" value="MONOACYLGLYCEROL LIPASE"/>
    <property type="match status" value="1"/>
</dbReference>
<comment type="caution">
    <text evidence="3">The sequence shown here is derived from an EMBL/GenBank/DDBJ whole genome shotgun (WGS) entry which is preliminary data.</text>
</comment>
<evidence type="ECO:0000259" key="2">
    <source>
        <dbReference type="Pfam" id="PF00561"/>
    </source>
</evidence>
<accession>A0A926XXD7</accession>
<dbReference type="InterPro" id="IPR029058">
    <property type="entry name" value="AB_hydrolase_fold"/>
</dbReference>
<keyword evidence="1 3" id="KW-0378">Hydrolase</keyword>